<evidence type="ECO:0000313" key="2">
    <source>
        <dbReference type="EMBL" id="PWW28320.1"/>
    </source>
</evidence>
<dbReference type="EMBL" id="QGTW01000006">
    <property type="protein sequence ID" value="PWW28320.1"/>
    <property type="molecule type" value="Genomic_DNA"/>
</dbReference>
<accession>A0A2V2ZXA8</accession>
<evidence type="ECO:0000313" key="3">
    <source>
        <dbReference type="Proteomes" id="UP000247150"/>
    </source>
</evidence>
<protein>
    <submittedName>
        <fullName evidence="2">Uncharacterized protein</fullName>
    </submittedName>
</protein>
<feature type="transmembrane region" description="Helical" evidence="1">
    <location>
        <begin position="74"/>
        <end position="93"/>
    </location>
</feature>
<reference evidence="2 3" key="1">
    <citation type="submission" date="2018-05" db="EMBL/GenBank/DDBJ databases">
        <title>Freshwater and sediment microbial communities from various areas in North America, analyzing microbe dynamics in response to fracking.</title>
        <authorList>
            <person name="Lamendella R."/>
        </authorList>
    </citation>
    <scope>NUCLEOTIDE SEQUENCE [LARGE SCALE GENOMIC DNA]</scope>
    <source>
        <strain evidence="2 3">15_TX</strain>
    </source>
</reference>
<name>A0A2V2ZXA8_9BACI</name>
<dbReference type="OrthoDB" id="2476187at2"/>
<proteinExistence type="predicted"/>
<gene>
    <name evidence="2" type="ORF">DFO73_106136</name>
</gene>
<dbReference type="Proteomes" id="UP000247150">
    <property type="component" value="Unassembled WGS sequence"/>
</dbReference>
<sequence>MVKNTKLFRVAAILFIASMIINFPFPHESPFGEEALTILDIPIRTVNGLYFVGILTLFLFILSLYFLYRSLEKYYIRSIIAAIFISSLSPPILAEAYQKTMAEGIYAVSYQKQESTCSFEMGTEEILHVICGLPFENYSNDDVKFEIEFYDKYLFEDDEKMVSLLNSNGPYEASIRANEGKEVRIETDIDVSEIKNHIISGESSLISIIIKSRDGFRKL</sequence>
<keyword evidence="1" id="KW-0812">Transmembrane</keyword>
<organism evidence="2 3">
    <name type="scientific">Cytobacillus oceanisediminis</name>
    <dbReference type="NCBI Taxonomy" id="665099"/>
    <lineage>
        <taxon>Bacteria</taxon>
        <taxon>Bacillati</taxon>
        <taxon>Bacillota</taxon>
        <taxon>Bacilli</taxon>
        <taxon>Bacillales</taxon>
        <taxon>Bacillaceae</taxon>
        <taxon>Cytobacillus</taxon>
    </lineage>
</organism>
<feature type="transmembrane region" description="Helical" evidence="1">
    <location>
        <begin position="45"/>
        <end position="67"/>
    </location>
</feature>
<feature type="transmembrane region" description="Helical" evidence="1">
    <location>
        <begin position="7"/>
        <end position="25"/>
    </location>
</feature>
<evidence type="ECO:0000256" key="1">
    <source>
        <dbReference type="SAM" id="Phobius"/>
    </source>
</evidence>
<keyword evidence="1" id="KW-1133">Transmembrane helix</keyword>
<dbReference type="AlphaFoldDB" id="A0A2V2ZXA8"/>
<keyword evidence="1" id="KW-0472">Membrane</keyword>
<dbReference type="RefSeq" id="WP_110065178.1">
    <property type="nucleotide sequence ID" value="NZ_QGTW01000006.1"/>
</dbReference>
<comment type="caution">
    <text evidence="2">The sequence shown here is derived from an EMBL/GenBank/DDBJ whole genome shotgun (WGS) entry which is preliminary data.</text>
</comment>